<gene>
    <name evidence="1" type="ORF">HCN58_21650</name>
</gene>
<dbReference type="GO" id="GO:0008168">
    <property type="term" value="F:methyltransferase activity"/>
    <property type="evidence" value="ECO:0007669"/>
    <property type="project" value="UniProtKB-KW"/>
</dbReference>
<dbReference type="PANTHER" id="PTHR43861">
    <property type="entry name" value="TRANS-ACONITATE 2-METHYLTRANSFERASE-RELATED"/>
    <property type="match status" value="1"/>
</dbReference>
<dbReference type="InterPro" id="IPR027555">
    <property type="entry name" value="Mo5U34_MeTrfas-like"/>
</dbReference>
<dbReference type="Pfam" id="PF08003">
    <property type="entry name" value="Methyltransf_9"/>
    <property type="match status" value="1"/>
</dbReference>
<protein>
    <submittedName>
        <fullName evidence="1">TIGR04290 family methyltransferase</fullName>
    </submittedName>
</protein>
<proteinExistence type="predicted"/>
<keyword evidence="1" id="KW-0808">Transferase</keyword>
<dbReference type="InterPro" id="IPR027554">
    <property type="entry name" value="Meth_Rta_06860"/>
</dbReference>
<organism evidence="1 2">
    <name type="scientific">Bradyrhizobium australiense</name>
    <dbReference type="NCBI Taxonomy" id="2721161"/>
    <lineage>
        <taxon>Bacteria</taxon>
        <taxon>Pseudomonadati</taxon>
        <taxon>Pseudomonadota</taxon>
        <taxon>Alphaproteobacteria</taxon>
        <taxon>Hyphomicrobiales</taxon>
        <taxon>Nitrobacteraceae</taxon>
        <taxon>Bradyrhizobium</taxon>
    </lineage>
</organism>
<dbReference type="CDD" id="cd02440">
    <property type="entry name" value="AdoMet_MTases"/>
    <property type="match status" value="1"/>
</dbReference>
<keyword evidence="1" id="KW-0489">Methyltransferase</keyword>
<dbReference type="Gene3D" id="3.40.50.150">
    <property type="entry name" value="Vaccinia Virus protein VP39"/>
    <property type="match status" value="1"/>
</dbReference>
<dbReference type="AlphaFoldDB" id="A0A7Y4LX69"/>
<dbReference type="NCBIfam" id="TIGR04290">
    <property type="entry name" value="meth_Rta_06860"/>
    <property type="match status" value="1"/>
</dbReference>
<name>A0A7Y4LX69_9BRAD</name>
<dbReference type="GO" id="GO:0032259">
    <property type="term" value="P:methylation"/>
    <property type="evidence" value="ECO:0007669"/>
    <property type="project" value="UniProtKB-KW"/>
</dbReference>
<evidence type="ECO:0000313" key="2">
    <source>
        <dbReference type="Proteomes" id="UP000544122"/>
    </source>
</evidence>
<dbReference type="EMBL" id="JAAVLX010000007">
    <property type="protein sequence ID" value="NOJ42163.1"/>
    <property type="molecule type" value="Genomic_DNA"/>
</dbReference>
<comment type="caution">
    <text evidence="1">The sequence shown here is derived from an EMBL/GenBank/DDBJ whole genome shotgun (WGS) entry which is preliminary data.</text>
</comment>
<evidence type="ECO:0000313" key="1">
    <source>
        <dbReference type="EMBL" id="NOJ42163.1"/>
    </source>
</evidence>
<keyword evidence="2" id="KW-1185">Reference proteome</keyword>
<dbReference type="RefSeq" id="WP_171581413.1">
    <property type="nucleotide sequence ID" value="NZ_JAAVLX010000007.1"/>
</dbReference>
<dbReference type="SUPFAM" id="SSF53335">
    <property type="entry name" value="S-adenosyl-L-methionine-dependent methyltransferases"/>
    <property type="match status" value="1"/>
</dbReference>
<dbReference type="PANTHER" id="PTHR43861:SF1">
    <property type="entry name" value="TRANS-ACONITATE 2-METHYLTRANSFERASE"/>
    <property type="match status" value="1"/>
</dbReference>
<accession>A0A7Y4LX69</accession>
<dbReference type="InterPro" id="IPR029063">
    <property type="entry name" value="SAM-dependent_MTases_sf"/>
</dbReference>
<dbReference type="Proteomes" id="UP000544122">
    <property type="component" value="Unassembled WGS sequence"/>
</dbReference>
<reference evidence="1 2" key="1">
    <citation type="submission" date="2020-03" db="EMBL/GenBank/DDBJ databases">
        <title>Bradyrhizobium diversity isolated from nodules of Indigofera sp.</title>
        <authorList>
            <person name="Klepa M."/>
            <person name="Helene L."/>
            <person name="Hungria M."/>
        </authorList>
    </citation>
    <scope>NUCLEOTIDE SEQUENCE [LARGE SCALE GENOMIC DNA]</scope>
    <source>
        <strain evidence="1 2">WSM 1791</strain>
    </source>
</reference>
<sequence length="255" mass="29143">MSNRQLTTEDIRLRIEQLGPWFHNLELGGVSTAPTHFLGDYPSVKWRRFAQAIVPEIEGHTVLDIGCNAGFYSLEMKRRGATRVLGIDTDEDYLRQARFAAEVSSLEIEFRNVSVYDVGTLGERFDIVLFLGVLYHLRHPLLALDLIHEHAAGDLLVFQSMLRGSAEVEQLKQDYGFWEDDHFNRPGYPKLHFVEHRYADDPTNWWIPNNASVEAMLRSSGFEIELHPENEVYICRRTEAPPGAGAAYPKRGRST</sequence>